<dbReference type="SUPFAM" id="SSF47203">
    <property type="entry name" value="Acyl-CoA dehydrogenase C-terminal domain-like"/>
    <property type="match status" value="1"/>
</dbReference>
<dbReference type="InterPro" id="IPR036250">
    <property type="entry name" value="AcylCo_DH-like_C"/>
</dbReference>
<dbReference type="InterPro" id="IPR009075">
    <property type="entry name" value="AcylCo_DH/oxidase_C"/>
</dbReference>
<evidence type="ECO:0000313" key="7">
    <source>
        <dbReference type="EMBL" id="KXA89786.1"/>
    </source>
</evidence>
<organism evidence="7 8">
    <name type="scientific">candidate division MSBL1 archaeon SCGC-AAA259D14</name>
    <dbReference type="NCBI Taxonomy" id="1698261"/>
    <lineage>
        <taxon>Archaea</taxon>
        <taxon>Methanobacteriati</taxon>
        <taxon>Methanobacteriota</taxon>
        <taxon>candidate division MSBL1</taxon>
    </lineage>
</organism>
<name>A0A133U6K6_9EURY</name>
<dbReference type="GO" id="GO:0003995">
    <property type="term" value="F:acyl-CoA dehydrogenase activity"/>
    <property type="evidence" value="ECO:0007669"/>
    <property type="project" value="TreeGrafter"/>
</dbReference>
<comment type="cofactor">
    <cofactor evidence="1">
        <name>FAD</name>
        <dbReference type="ChEBI" id="CHEBI:57692"/>
    </cofactor>
</comment>
<accession>A0A133U6K6</accession>
<evidence type="ECO:0000256" key="3">
    <source>
        <dbReference type="ARBA" id="ARBA00022630"/>
    </source>
</evidence>
<keyword evidence="5" id="KW-0560">Oxidoreductase</keyword>
<dbReference type="Pfam" id="PF00441">
    <property type="entry name" value="Acyl-CoA_dh_1"/>
    <property type="match status" value="1"/>
</dbReference>
<dbReference type="PATRIC" id="fig|1698261.3.peg.425"/>
<sequence>MDYVQEREAFGRVISSFQGIRFKLAEMETRTQAARNLVYKAAWELDQGQLERKNVAVAKWYAAETGVKVADEAVQLHGGYGYIDEYDVERFWRASKAIEIYEGTKEIEKTIVADRLLGK</sequence>
<evidence type="ECO:0000259" key="6">
    <source>
        <dbReference type="Pfam" id="PF00441"/>
    </source>
</evidence>
<evidence type="ECO:0000313" key="8">
    <source>
        <dbReference type="Proteomes" id="UP000070589"/>
    </source>
</evidence>
<proteinExistence type="inferred from homology"/>
<feature type="domain" description="Acyl-CoA dehydrogenase/oxidase C-terminal" evidence="6">
    <location>
        <begin position="2"/>
        <end position="117"/>
    </location>
</feature>
<protein>
    <recommendedName>
        <fullName evidence="6">Acyl-CoA dehydrogenase/oxidase C-terminal domain-containing protein</fullName>
    </recommendedName>
</protein>
<comment type="similarity">
    <text evidence="2">Belongs to the acyl-CoA dehydrogenase family.</text>
</comment>
<evidence type="ECO:0000256" key="1">
    <source>
        <dbReference type="ARBA" id="ARBA00001974"/>
    </source>
</evidence>
<comment type="caution">
    <text evidence="7">The sequence shown here is derived from an EMBL/GenBank/DDBJ whole genome shotgun (WGS) entry which is preliminary data.</text>
</comment>
<dbReference type="PANTHER" id="PTHR43884">
    <property type="entry name" value="ACYL-COA DEHYDROGENASE"/>
    <property type="match status" value="1"/>
</dbReference>
<dbReference type="AlphaFoldDB" id="A0A133U6K6"/>
<dbReference type="FunFam" id="1.20.140.10:FF:000001">
    <property type="entry name" value="Acyl-CoA dehydrogenase"/>
    <property type="match status" value="1"/>
</dbReference>
<dbReference type="Proteomes" id="UP000070589">
    <property type="component" value="Unassembled WGS sequence"/>
</dbReference>
<dbReference type="PANTHER" id="PTHR43884:SF20">
    <property type="entry name" value="ACYL-COA DEHYDROGENASE FADE28"/>
    <property type="match status" value="1"/>
</dbReference>
<dbReference type="EMBL" id="LHXL01000023">
    <property type="protein sequence ID" value="KXA89786.1"/>
    <property type="molecule type" value="Genomic_DNA"/>
</dbReference>
<keyword evidence="3" id="KW-0285">Flavoprotein</keyword>
<evidence type="ECO:0000256" key="4">
    <source>
        <dbReference type="ARBA" id="ARBA00022827"/>
    </source>
</evidence>
<evidence type="ECO:0000256" key="5">
    <source>
        <dbReference type="ARBA" id="ARBA00023002"/>
    </source>
</evidence>
<evidence type="ECO:0000256" key="2">
    <source>
        <dbReference type="ARBA" id="ARBA00009347"/>
    </source>
</evidence>
<gene>
    <name evidence="7" type="ORF">AKJ62_02385</name>
</gene>
<dbReference type="Gene3D" id="1.20.140.10">
    <property type="entry name" value="Butyryl-CoA Dehydrogenase, subunit A, domain 3"/>
    <property type="match status" value="1"/>
</dbReference>
<reference evidence="7 8" key="1">
    <citation type="journal article" date="2016" name="Sci. Rep.">
        <title>Metabolic traits of an uncultured archaeal lineage -MSBL1- from brine pools of the Red Sea.</title>
        <authorList>
            <person name="Mwirichia R."/>
            <person name="Alam I."/>
            <person name="Rashid M."/>
            <person name="Vinu M."/>
            <person name="Ba-Alawi W."/>
            <person name="Anthony Kamau A."/>
            <person name="Kamanda Ngugi D."/>
            <person name="Goker M."/>
            <person name="Klenk H.P."/>
            <person name="Bajic V."/>
            <person name="Stingl U."/>
        </authorList>
    </citation>
    <scope>NUCLEOTIDE SEQUENCE [LARGE SCALE GENOMIC DNA]</scope>
    <source>
        <strain evidence="7">SCGC-AAA259D14</strain>
    </source>
</reference>
<keyword evidence="8" id="KW-1185">Reference proteome</keyword>
<keyword evidence="4" id="KW-0274">FAD</keyword>